<keyword evidence="2" id="KW-1185">Reference proteome</keyword>
<proteinExistence type="predicted"/>
<accession>A0AAD6L8Y7</accession>
<dbReference type="Proteomes" id="UP001164929">
    <property type="component" value="Chromosome 19"/>
</dbReference>
<sequence length="56" mass="6039">MGDHEGPWSRSVTSIALRRGAGLRSPQEGEPTSKFVAEGAARVAAPTQHKSKYFVQ</sequence>
<organism evidence="1 2">
    <name type="scientific">Populus alba x Populus x berolinensis</name>
    <dbReference type="NCBI Taxonomy" id="444605"/>
    <lineage>
        <taxon>Eukaryota</taxon>
        <taxon>Viridiplantae</taxon>
        <taxon>Streptophyta</taxon>
        <taxon>Embryophyta</taxon>
        <taxon>Tracheophyta</taxon>
        <taxon>Spermatophyta</taxon>
        <taxon>Magnoliopsida</taxon>
        <taxon>eudicotyledons</taxon>
        <taxon>Gunneridae</taxon>
        <taxon>Pentapetalae</taxon>
        <taxon>rosids</taxon>
        <taxon>fabids</taxon>
        <taxon>Malpighiales</taxon>
        <taxon>Salicaceae</taxon>
        <taxon>Saliceae</taxon>
        <taxon>Populus</taxon>
    </lineage>
</organism>
<name>A0AAD6L8Y7_9ROSI</name>
<reference evidence="1" key="1">
    <citation type="journal article" date="2023" name="Mol. Ecol. Resour.">
        <title>Chromosome-level genome assembly of a triploid poplar Populus alba 'Berolinensis'.</title>
        <authorList>
            <person name="Chen S."/>
            <person name="Yu Y."/>
            <person name="Wang X."/>
            <person name="Wang S."/>
            <person name="Zhang T."/>
            <person name="Zhou Y."/>
            <person name="He R."/>
            <person name="Meng N."/>
            <person name="Wang Y."/>
            <person name="Liu W."/>
            <person name="Liu Z."/>
            <person name="Liu J."/>
            <person name="Guo Q."/>
            <person name="Huang H."/>
            <person name="Sederoff R.R."/>
            <person name="Wang G."/>
            <person name="Qu G."/>
            <person name="Chen S."/>
        </authorList>
    </citation>
    <scope>NUCLEOTIDE SEQUENCE</scope>
    <source>
        <strain evidence="1">SC-2020</strain>
    </source>
</reference>
<comment type="caution">
    <text evidence="1">The sequence shown here is derived from an EMBL/GenBank/DDBJ whole genome shotgun (WGS) entry which is preliminary data.</text>
</comment>
<protein>
    <submittedName>
        <fullName evidence="1">Uncharacterized protein</fullName>
    </submittedName>
</protein>
<gene>
    <name evidence="1" type="ORF">NC653_041634</name>
</gene>
<evidence type="ECO:0000313" key="1">
    <source>
        <dbReference type="EMBL" id="KAJ6952560.1"/>
    </source>
</evidence>
<evidence type="ECO:0000313" key="2">
    <source>
        <dbReference type="Proteomes" id="UP001164929"/>
    </source>
</evidence>
<dbReference type="AlphaFoldDB" id="A0AAD6L8Y7"/>
<dbReference type="EMBL" id="JAQIZT010000019">
    <property type="protein sequence ID" value="KAJ6952560.1"/>
    <property type="molecule type" value="Genomic_DNA"/>
</dbReference>